<dbReference type="Gene3D" id="1.10.357.10">
    <property type="entry name" value="Tetracycline Repressor, domain 2"/>
    <property type="match status" value="1"/>
</dbReference>
<keyword evidence="2 4" id="KW-0238">DNA-binding</keyword>
<dbReference type="SUPFAM" id="SSF48498">
    <property type="entry name" value="Tetracyclin repressor-like, C-terminal domain"/>
    <property type="match status" value="1"/>
</dbReference>
<dbReference type="PANTHER" id="PTHR30055">
    <property type="entry name" value="HTH-TYPE TRANSCRIPTIONAL REGULATOR RUTR"/>
    <property type="match status" value="1"/>
</dbReference>
<evidence type="ECO:0000313" key="6">
    <source>
        <dbReference type="EMBL" id="TWG14337.1"/>
    </source>
</evidence>
<evidence type="ECO:0000256" key="3">
    <source>
        <dbReference type="ARBA" id="ARBA00023163"/>
    </source>
</evidence>
<keyword evidence="3" id="KW-0804">Transcription</keyword>
<evidence type="ECO:0000259" key="5">
    <source>
        <dbReference type="PROSITE" id="PS50977"/>
    </source>
</evidence>
<dbReference type="GO" id="GO:0000976">
    <property type="term" value="F:transcription cis-regulatory region binding"/>
    <property type="evidence" value="ECO:0007669"/>
    <property type="project" value="TreeGrafter"/>
</dbReference>
<dbReference type="GO" id="GO:0003700">
    <property type="term" value="F:DNA-binding transcription factor activity"/>
    <property type="evidence" value="ECO:0007669"/>
    <property type="project" value="TreeGrafter"/>
</dbReference>
<keyword evidence="1" id="KW-0805">Transcription regulation</keyword>
<evidence type="ECO:0000256" key="2">
    <source>
        <dbReference type="ARBA" id="ARBA00023125"/>
    </source>
</evidence>
<dbReference type="Proteomes" id="UP000320239">
    <property type="component" value="Unassembled WGS sequence"/>
</dbReference>
<reference evidence="6 7" key="1">
    <citation type="submission" date="2019-06" db="EMBL/GenBank/DDBJ databases">
        <title>Sequencing the genomes of 1000 actinobacteria strains.</title>
        <authorList>
            <person name="Klenk H.-P."/>
        </authorList>
    </citation>
    <scope>NUCLEOTIDE SEQUENCE [LARGE SCALE GENOMIC DNA]</scope>
    <source>
        <strain evidence="6 7">DSM 43866</strain>
    </source>
</reference>
<gene>
    <name evidence="6" type="ORF">FHX34_104637</name>
</gene>
<proteinExistence type="predicted"/>
<dbReference type="PANTHER" id="PTHR30055:SF234">
    <property type="entry name" value="HTH-TYPE TRANSCRIPTIONAL REGULATOR BETI"/>
    <property type="match status" value="1"/>
</dbReference>
<organism evidence="6 7">
    <name type="scientific">Actinoplanes teichomyceticus</name>
    <dbReference type="NCBI Taxonomy" id="1867"/>
    <lineage>
        <taxon>Bacteria</taxon>
        <taxon>Bacillati</taxon>
        <taxon>Actinomycetota</taxon>
        <taxon>Actinomycetes</taxon>
        <taxon>Micromonosporales</taxon>
        <taxon>Micromonosporaceae</taxon>
        <taxon>Actinoplanes</taxon>
    </lineage>
</organism>
<dbReference type="InterPro" id="IPR036271">
    <property type="entry name" value="Tet_transcr_reg_TetR-rel_C_sf"/>
</dbReference>
<dbReference type="InterPro" id="IPR001647">
    <property type="entry name" value="HTH_TetR"/>
</dbReference>
<evidence type="ECO:0000256" key="1">
    <source>
        <dbReference type="ARBA" id="ARBA00023015"/>
    </source>
</evidence>
<dbReference type="AlphaFoldDB" id="A0A561VRU0"/>
<feature type="DNA-binding region" description="H-T-H motif" evidence="4">
    <location>
        <begin position="19"/>
        <end position="38"/>
    </location>
</feature>
<dbReference type="SUPFAM" id="SSF46689">
    <property type="entry name" value="Homeodomain-like"/>
    <property type="match status" value="1"/>
</dbReference>
<dbReference type="InterPro" id="IPR009057">
    <property type="entry name" value="Homeodomain-like_sf"/>
</dbReference>
<dbReference type="Pfam" id="PF00440">
    <property type="entry name" value="TetR_N"/>
    <property type="match status" value="1"/>
</dbReference>
<dbReference type="EMBL" id="VIWY01000004">
    <property type="protein sequence ID" value="TWG14337.1"/>
    <property type="molecule type" value="Genomic_DNA"/>
</dbReference>
<evidence type="ECO:0000313" key="7">
    <source>
        <dbReference type="Proteomes" id="UP000320239"/>
    </source>
</evidence>
<protein>
    <submittedName>
        <fullName evidence="6">TetR family transcriptional regulator</fullName>
    </submittedName>
</protein>
<evidence type="ECO:0000256" key="4">
    <source>
        <dbReference type="PROSITE-ProRule" id="PRU00335"/>
    </source>
</evidence>
<dbReference type="PROSITE" id="PS50977">
    <property type="entry name" value="HTH_TETR_2"/>
    <property type="match status" value="1"/>
</dbReference>
<feature type="domain" description="HTH tetR-type" evidence="5">
    <location>
        <begin position="1"/>
        <end position="56"/>
    </location>
</feature>
<comment type="caution">
    <text evidence="6">The sequence shown here is derived from an EMBL/GenBank/DDBJ whole genome shotgun (WGS) entry which is preliminary data.</text>
</comment>
<name>A0A561VRU0_ACTTI</name>
<keyword evidence="7" id="KW-1185">Reference proteome</keyword>
<accession>A0A561VRU0</accession>
<dbReference type="InterPro" id="IPR050109">
    <property type="entry name" value="HTH-type_TetR-like_transc_reg"/>
</dbReference>
<sequence length="181" mass="19654">MRSILEAAERVLSVQPNASLEQIAEAAGVARTTVHRRFANRQALVDALALAAAAQLRDAVDAARPDTAPPLVALHQATANVLRTKRHWRFALELADTPGSAAFAHQRALAQRCVDLLGRARDQGLLRPDADLEWTRRVLYALIGESTHGHTFSDAQESQPDPDTLAGRIIDTLIHGAGPRR</sequence>